<name>A0A840BIS8_9RHOO</name>
<dbReference type="RefSeq" id="WP_183635320.1">
    <property type="nucleotide sequence ID" value="NZ_BAABLE010000005.1"/>
</dbReference>
<evidence type="ECO:0000313" key="6">
    <source>
        <dbReference type="EMBL" id="MBB4013451.1"/>
    </source>
</evidence>
<dbReference type="InterPro" id="IPR000847">
    <property type="entry name" value="LysR_HTH_N"/>
</dbReference>
<sequence length="312" mass="33721">MSIPFERIPGLLLFARVARSGSFSSAATALGLSRSAVSKQVAAVEAQIGGRLIQRTTRSLELTELGEAVLAEAERIEAALEAIDDLGAAHAQEVRGKLRVSSSTAAGRELLVPLLPEFHRRYPALELELGLEDRFVDLVAERVDVAIRIGHLPDSSLVARRLGELTWALVASPDYLARRGTPARPEDLAAHDCLCYGNAKFRQDTWGFVADGEPRRFPVRGALVINDASALVDAAIRGMGVLLIDRALVQQPIEAGLLRPLLPDYPPTQGVPVYVVYPDRSHLPARTQAFVDFLLERFAPLLAATGDAALAQ</sequence>
<dbReference type="InterPro" id="IPR036388">
    <property type="entry name" value="WH-like_DNA-bd_sf"/>
</dbReference>
<dbReference type="InterPro" id="IPR005119">
    <property type="entry name" value="LysR_subst-bd"/>
</dbReference>
<dbReference type="Gene3D" id="1.10.10.10">
    <property type="entry name" value="Winged helix-like DNA-binding domain superfamily/Winged helix DNA-binding domain"/>
    <property type="match status" value="1"/>
</dbReference>
<dbReference type="PANTHER" id="PTHR30537:SF5">
    <property type="entry name" value="HTH-TYPE TRANSCRIPTIONAL ACTIVATOR TTDR-RELATED"/>
    <property type="match status" value="1"/>
</dbReference>
<organism evidence="6 7">
    <name type="scientific">Niveibacterium umoris</name>
    <dbReference type="NCBI Taxonomy" id="1193620"/>
    <lineage>
        <taxon>Bacteria</taxon>
        <taxon>Pseudomonadati</taxon>
        <taxon>Pseudomonadota</taxon>
        <taxon>Betaproteobacteria</taxon>
        <taxon>Rhodocyclales</taxon>
        <taxon>Rhodocyclaceae</taxon>
        <taxon>Niveibacterium</taxon>
    </lineage>
</organism>
<dbReference type="AlphaFoldDB" id="A0A840BIS8"/>
<dbReference type="EMBL" id="JACIET010000002">
    <property type="protein sequence ID" value="MBB4013451.1"/>
    <property type="molecule type" value="Genomic_DNA"/>
</dbReference>
<keyword evidence="2" id="KW-0805">Transcription regulation</keyword>
<dbReference type="Pfam" id="PF00126">
    <property type="entry name" value="HTH_1"/>
    <property type="match status" value="1"/>
</dbReference>
<dbReference type="CDD" id="cd08422">
    <property type="entry name" value="PBP2_CrgA_like"/>
    <property type="match status" value="1"/>
</dbReference>
<evidence type="ECO:0000256" key="1">
    <source>
        <dbReference type="ARBA" id="ARBA00009437"/>
    </source>
</evidence>
<dbReference type="SUPFAM" id="SSF53850">
    <property type="entry name" value="Periplasmic binding protein-like II"/>
    <property type="match status" value="1"/>
</dbReference>
<keyword evidence="4" id="KW-0804">Transcription</keyword>
<feature type="domain" description="HTH lysR-type" evidence="5">
    <location>
        <begin position="11"/>
        <end position="63"/>
    </location>
</feature>
<keyword evidence="3 6" id="KW-0238">DNA-binding</keyword>
<dbReference type="Proteomes" id="UP000561045">
    <property type="component" value="Unassembled WGS sequence"/>
</dbReference>
<dbReference type="PROSITE" id="PS50931">
    <property type="entry name" value="HTH_LYSR"/>
    <property type="match status" value="1"/>
</dbReference>
<keyword evidence="7" id="KW-1185">Reference proteome</keyword>
<evidence type="ECO:0000256" key="2">
    <source>
        <dbReference type="ARBA" id="ARBA00023015"/>
    </source>
</evidence>
<dbReference type="GO" id="GO:0043565">
    <property type="term" value="F:sequence-specific DNA binding"/>
    <property type="evidence" value="ECO:0007669"/>
    <property type="project" value="TreeGrafter"/>
</dbReference>
<reference evidence="6 7" key="1">
    <citation type="submission" date="2020-08" db="EMBL/GenBank/DDBJ databases">
        <title>Genomic Encyclopedia of Type Strains, Phase IV (KMG-IV): sequencing the most valuable type-strain genomes for metagenomic binning, comparative biology and taxonomic classification.</title>
        <authorList>
            <person name="Goeker M."/>
        </authorList>
    </citation>
    <scope>NUCLEOTIDE SEQUENCE [LARGE SCALE GENOMIC DNA]</scope>
    <source>
        <strain evidence="6 7">DSM 106739</strain>
    </source>
</reference>
<protein>
    <submittedName>
        <fullName evidence="6">DNA-binding transcriptional LysR family regulator</fullName>
    </submittedName>
</protein>
<evidence type="ECO:0000256" key="4">
    <source>
        <dbReference type="ARBA" id="ARBA00023163"/>
    </source>
</evidence>
<accession>A0A840BIS8</accession>
<dbReference type="GO" id="GO:0006351">
    <property type="term" value="P:DNA-templated transcription"/>
    <property type="evidence" value="ECO:0007669"/>
    <property type="project" value="TreeGrafter"/>
</dbReference>
<evidence type="ECO:0000256" key="3">
    <source>
        <dbReference type="ARBA" id="ARBA00023125"/>
    </source>
</evidence>
<comment type="similarity">
    <text evidence="1">Belongs to the LysR transcriptional regulatory family.</text>
</comment>
<dbReference type="PANTHER" id="PTHR30537">
    <property type="entry name" value="HTH-TYPE TRANSCRIPTIONAL REGULATOR"/>
    <property type="match status" value="1"/>
</dbReference>
<proteinExistence type="inferred from homology"/>
<dbReference type="GO" id="GO:0003700">
    <property type="term" value="F:DNA-binding transcription factor activity"/>
    <property type="evidence" value="ECO:0007669"/>
    <property type="project" value="InterPro"/>
</dbReference>
<evidence type="ECO:0000259" key="5">
    <source>
        <dbReference type="PROSITE" id="PS50931"/>
    </source>
</evidence>
<gene>
    <name evidence="6" type="ORF">GGR36_002797</name>
</gene>
<comment type="caution">
    <text evidence="6">The sequence shown here is derived from an EMBL/GenBank/DDBJ whole genome shotgun (WGS) entry which is preliminary data.</text>
</comment>
<dbReference type="InterPro" id="IPR058163">
    <property type="entry name" value="LysR-type_TF_proteobact-type"/>
</dbReference>
<dbReference type="Gene3D" id="3.40.190.290">
    <property type="match status" value="1"/>
</dbReference>
<dbReference type="InterPro" id="IPR036390">
    <property type="entry name" value="WH_DNA-bd_sf"/>
</dbReference>
<dbReference type="SUPFAM" id="SSF46785">
    <property type="entry name" value="Winged helix' DNA-binding domain"/>
    <property type="match status" value="1"/>
</dbReference>
<dbReference type="Pfam" id="PF03466">
    <property type="entry name" value="LysR_substrate"/>
    <property type="match status" value="1"/>
</dbReference>
<evidence type="ECO:0000313" key="7">
    <source>
        <dbReference type="Proteomes" id="UP000561045"/>
    </source>
</evidence>
<dbReference type="FunFam" id="3.40.190.290:FF:000001">
    <property type="entry name" value="Transcriptional regulator, LysR family"/>
    <property type="match status" value="1"/>
</dbReference>
<dbReference type="FunFam" id="1.10.10.10:FF:000001">
    <property type="entry name" value="LysR family transcriptional regulator"/>
    <property type="match status" value="1"/>
</dbReference>